<feature type="transmembrane region" description="Helical" evidence="2">
    <location>
        <begin position="102"/>
        <end position="123"/>
    </location>
</feature>
<keyword evidence="2" id="KW-1133">Transmembrane helix</keyword>
<dbReference type="GeneID" id="78276232"/>
<proteinExistence type="predicted"/>
<dbReference type="AlphaFoldDB" id="A0A1U7NKM8"/>
<feature type="region of interest" description="Disordered" evidence="1">
    <location>
        <begin position="139"/>
        <end position="164"/>
    </location>
</feature>
<accession>A0A1U7NKM8</accession>
<evidence type="ECO:0000313" key="4">
    <source>
        <dbReference type="Proteomes" id="UP000186705"/>
    </source>
</evidence>
<evidence type="ECO:0000256" key="1">
    <source>
        <dbReference type="SAM" id="MobiDB-lite"/>
    </source>
</evidence>
<gene>
    <name evidence="3" type="ORF">BO225_09810</name>
</gene>
<dbReference type="Proteomes" id="UP000186705">
    <property type="component" value="Unassembled WGS sequence"/>
</dbReference>
<evidence type="ECO:0000313" key="3">
    <source>
        <dbReference type="EMBL" id="OLU44883.1"/>
    </source>
</evidence>
<dbReference type="OrthoDB" id="3034911at2"/>
<keyword evidence="4" id="KW-1185">Reference proteome</keyword>
<feature type="transmembrane region" description="Helical" evidence="2">
    <location>
        <begin position="77"/>
        <end position="96"/>
    </location>
</feature>
<protein>
    <submittedName>
        <fullName evidence="3">Uncharacterized protein</fullName>
    </submittedName>
</protein>
<sequence length="164" mass="19375">MKGLRKAQIVMMWLWIIVCVIMTWAANAPVFPYMYLINVVLIYVIGSLMKRRYMRNKKIRKGSQWALVLSDQDNYELVRFDMLVAGAEALLSFLMMYNNQEFFQWVMIFSFDIILVYIGINYADKKWFSKTKEASIQNRNSNKAKHVSTATKTKKKYQTGKKKK</sequence>
<dbReference type="RefSeq" id="WP_076342073.1">
    <property type="nucleotide sequence ID" value="NZ_CAJTMI010000079.1"/>
</dbReference>
<feature type="compositionally biased region" description="Basic residues" evidence="1">
    <location>
        <begin position="142"/>
        <end position="164"/>
    </location>
</feature>
<dbReference type="EMBL" id="MPKA01000093">
    <property type="protein sequence ID" value="OLU44883.1"/>
    <property type="molecule type" value="Genomic_DNA"/>
</dbReference>
<feature type="transmembrane region" description="Helical" evidence="2">
    <location>
        <begin position="7"/>
        <end position="26"/>
    </location>
</feature>
<keyword evidence="2" id="KW-0812">Transmembrane</keyword>
<feature type="transmembrane region" description="Helical" evidence="2">
    <location>
        <begin position="32"/>
        <end position="49"/>
    </location>
</feature>
<comment type="caution">
    <text evidence="3">The sequence shown here is derived from an EMBL/GenBank/DDBJ whole genome shotgun (WGS) entry which is preliminary data.</text>
</comment>
<keyword evidence="2" id="KW-0472">Membrane</keyword>
<evidence type="ECO:0000256" key="2">
    <source>
        <dbReference type="SAM" id="Phobius"/>
    </source>
</evidence>
<organism evidence="3 4">
    <name type="scientific">Dubosiella newyorkensis</name>
    <dbReference type="NCBI Taxonomy" id="1862672"/>
    <lineage>
        <taxon>Bacteria</taxon>
        <taxon>Bacillati</taxon>
        <taxon>Bacillota</taxon>
        <taxon>Erysipelotrichia</taxon>
        <taxon>Erysipelotrichales</taxon>
        <taxon>Erysipelotrichaceae</taxon>
        <taxon>Dubosiella</taxon>
    </lineage>
</organism>
<reference evidence="3 4" key="1">
    <citation type="submission" date="2016-11" db="EMBL/GenBank/DDBJ databases">
        <title>Description of two novel members of the family Erysipelotrichaceae: Ileibacterium lipovorans gen. nov., sp. nov. and Dubosiella newyorkensis, gen. nov., sp. nov.</title>
        <authorList>
            <person name="Cox L.M."/>
            <person name="Sohn J."/>
            <person name="Tyrrell K.L."/>
            <person name="Citron D.M."/>
            <person name="Lawson P.A."/>
            <person name="Patel N.B."/>
            <person name="Iizumi T."/>
            <person name="Perez-Perez G.I."/>
            <person name="Goldstein E.J."/>
            <person name="Blaser M.J."/>
        </authorList>
    </citation>
    <scope>NUCLEOTIDE SEQUENCE [LARGE SCALE GENOMIC DNA]</scope>
    <source>
        <strain evidence="3 4">NYU-BL-A4</strain>
    </source>
</reference>
<name>A0A1U7NKM8_9FIRM</name>